<feature type="region of interest" description="Disordered" evidence="1">
    <location>
        <begin position="99"/>
        <end position="182"/>
    </location>
</feature>
<comment type="caution">
    <text evidence="2">The sequence shown here is derived from an EMBL/GenBank/DDBJ whole genome shotgun (WGS) entry which is preliminary data.</text>
</comment>
<dbReference type="EMBL" id="JAINUF010000007">
    <property type="protein sequence ID" value="KAJ8354564.1"/>
    <property type="molecule type" value="Genomic_DNA"/>
</dbReference>
<protein>
    <submittedName>
        <fullName evidence="2">Uncharacterized protein</fullName>
    </submittedName>
</protein>
<proteinExistence type="predicted"/>
<dbReference type="AlphaFoldDB" id="A0A9Q1FAP8"/>
<sequence>MVWSLRRWEGPFERTPACHFYPLVFVKPPGNEREAPPCQSHHITISPEWTGGCETAPGSQERVWEDCTLLRLGCAGSGVTVHEGDWRGTLSSSVLVRNVQGPRARPKRTSEEAEDLARRRQAARGSWPGTQVDAGGRRPRLRQRRSVTPGPDSSAPDPAEPPGDGGVGDSPFDGACPPRHHA</sequence>
<accession>A0A9Q1FAP8</accession>
<keyword evidence="3" id="KW-1185">Reference proteome</keyword>
<reference evidence="2" key="1">
    <citation type="journal article" date="2023" name="Science">
        <title>Genome structures resolve the early diversification of teleost fishes.</title>
        <authorList>
            <person name="Parey E."/>
            <person name="Louis A."/>
            <person name="Montfort J."/>
            <person name="Bouchez O."/>
            <person name="Roques C."/>
            <person name="Iampietro C."/>
            <person name="Lluch J."/>
            <person name="Castinel A."/>
            <person name="Donnadieu C."/>
            <person name="Desvignes T."/>
            <person name="Floi Bucao C."/>
            <person name="Jouanno E."/>
            <person name="Wen M."/>
            <person name="Mejri S."/>
            <person name="Dirks R."/>
            <person name="Jansen H."/>
            <person name="Henkel C."/>
            <person name="Chen W.J."/>
            <person name="Zahm M."/>
            <person name="Cabau C."/>
            <person name="Klopp C."/>
            <person name="Thompson A.W."/>
            <person name="Robinson-Rechavi M."/>
            <person name="Braasch I."/>
            <person name="Lecointre G."/>
            <person name="Bobe J."/>
            <person name="Postlethwait J.H."/>
            <person name="Berthelot C."/>
            <person name="Roest Crollius H."/>
            <person name="Guiguen Y."/>
        </authorList>
    </citation>
    <scope>NUCLEOTIDE SEQUENCE</scope>
    <source>
        <strain evidence="2">WJC10195</strain>
    </source>
</reference>
<dbReference type="Proteomes" id="UP001152622">
    <property type="component" value="Chromosome 7"/>
</dbReference>
<feature type="compositionally biased region" description="Basic and acidic residues" evidence="1">
    <location>
        <begin position="108"/>
        <end position="118"/>
    </location>
</feature>
<gene>
    <name evidence="2" type="ORF">SKAU_G00221310</name>
</gene>
<organism evidence="2 3">
    <name type="scientific">Synaphobranchus kaupii</name>
    <name type="common">Kaup's arrowtooth eel</name>
    <dbReference type="NCBI Taxonomy" id="118154"/>
    <lineage>
        <taxon>Eukaryota</taxon>
        <taxon>Metazoa</taxon>
        <taxon>Chordata</taxon>
        <taxon>Craniata</taxon>
        <taxon>Vertebrata</taxon>
        <taxon>Euteleostomi</taxon>
        <taxon>Actinopterygii</taxon>
        <taxon>Neopterygii</taxon>
        <taxon>Teleostei</taxon>
        <taxon>Anguilliformes</taxon>
        <taxon>Synaphobranchidae</taxon>
        <taxon>Synaphobranchus</taxon>
    </lineage>
</organism>
<name>A0A9Q1FAP8_SYNKA</name>
<evidence type="ECO:0000256" key="1">
    <source>
        <dbReference type="SAM" id="MobiDB-lite"/>
    </source>
</evidence>
<evidence type="ECO:0000313" key="3">
    <source>
        <dbReference type="Proteomes" id="UP001152622"/>
    </source>
</evidence>
<evidence type="ECO:0000313" key="2">
    <source>
        <dbReference type="EMBL" id="KAJ8354564.1"/>
    </source>
</evidence>